<sequence length="96" mass="10574">MQDQLPTQLYTTVDRFELESGEVLTNTTVAFTVKGQLNTQRTNTVVICHALSGSADVEDWWSLLLSRPENPVLDTHSLCIIFCNSLGTPYGSSSPL</sequence>
<reference evidence="1" key="1">
    <citation type="submission" date="2021-04" db="EMBL/GenBank/DDBJ databases">
        <title>First draft genome resource for Brassicaceae pathogens Fusarium oxysporum f. sp. raphani and Fusarium oxysporum f. sp. rapae.</title>
        <authorList>
            <person name="Asai S."/>
        </authorList>
    </citation>
    <scope>NUCLEOTIDE SEQUENCE</scope>
    <source>
        <strain evidence="1">Tf1208</strain>
    </source>
</reference>
<dbReference type="GO" id="GO:0009092">
    <property type="term" value="P:homoserine metabolic process"/>
    <property type="evidence" value="ECO:0007669"/>
    <property type="project" value="TreeGrafter"/>
</dbReference>
<dbReference type="GO" id="GO:0004414">
    <property type="term" value="F:homoserine O-acetyltransferase activity"/>
    <property type="evidence" value="ECO:0007669"/>
    <property type="project" value="TreeGrafter"/>
</dbReference>
<dbReference type="AlphaFoldDB" id="A0A8J5NYL2"/>
<evidence type="ECO:0000313" key="2">
    <source>
        <dbReference type="Proteomes" id="UP000694050"/>
    </source>
</evidence>
<organism evidence="1 2">
    <name type="scientific">Fusarium oxysporum f. sp. rapae</name>
    <dbReference type="NCBI Taxonomy" id="485398"/>
    <lineage>
        <taxon>Eukaryota</taxon>
        <taxon>Fungi</taxon>
        <taxon>Dikarya</taxon>
        <taxon>Ascomycota</taxon>
        <taxon>Pezizomycotina</taxon>
        <taxon>Sordariomycetes</taxon>
        <taxon>Hypocreomycetidae</taxon>
        <taxon>Hypocreales</taxon>
        <taxon>Nectriaceae</taxon>
        <taxon>Fusarium</taxon>
        <taxon>Fusarium oxysporum species complex</taxon>
    </lineage>
</organism>
<name>A0A8J5NYL2_FUSOX</name>
<protein>
    <submittedName>
        <fullName evidence="1">Homoserine O-acetyltransferase FUB5</fullName>
    </submittedName>
</protein>
<gene>
    <name evidence="1" type="primary">FUB5-2</name>
    <name evidence="1" type="ORF">Forpe1208_v008040</name>
</gene>
<comment type="caution">
    <text evidence="1">The sequence shown here is derived from an EMBL/GenBank/DDBJ whole genome shotgun (WGS) entry which is preliminary data.</text>
</comment>
<dbReference type="GO" id="GO:0009086">
    <property type="term" value="P:methionine biosynthetic process"/>
    <property type="evidence" value="ECO:0007669"/>
    <property type="project" value="TreeGrafter"/>
</dbReference>
<dbReference type="PANTHER" id="PTHR32268">
    <property type="entry name" value="HOMOSERINE O-ACETYLTRANSFERASE"/>
    <property type="match status" value="1"/>
</dbReference>
<proteinExistence type="predicted"/>
<dbReference type="Proteomes" id="UP000694050">
    <property type="component" value="Unassembled WGS sequence"/>
</dbReference>
<accession>A0A8J5NYL2</accession>
<dbReference type="InterPro" id="IPR008220">
    <property type="entry name" value="HAT_MetX-like"/>
</dbReference>
<dbReference type="PANTHER" id="PTHR32268:SF11">
    <property type="entry name" value="HOMOSERINE O-ACETYLTRANSFERASE"/>
    <property type="match status" value="1"/>
</dbReference>
<dbReference type="EMBL" id="JAELUQ010000005">
    <property type="protein sequence ID" value="KAG7413579.1"/>
    <property type="molecule type" value="Genomic_DNA"/>
</dbReference>
<evidence type="ECO:0000313" key="1">
    <source>
        <dbReference type="EMBL" id="KAG7413579.1"/>
    </source>
</evidence>